<evidence type="ECO:0008006" key="4">
    <source>
        <dbReference type="Google" id="ProtNLM"/>
    </source>
</evidence>
<dbReference type="Proteomes" id="UP000095767">
    <property type="component" value="Unassembled WGS sequence"/>
</dbReference>
<evidence type="ECO:0000256" key="1">
    <source>
        <dbReference type="SAM" id="MobiDB-lite"/>
    </source>
</evidence>
<protein>
    <recommendedName>
        <fullName evidence="4">MADS-box domain-containing protein</fullName>
    </recommendedName>
</protein>
<gene>
    <name evidence="2" type="ORF">BAE44_0002469</name>
</gene>
<name>A0A1E5WGJ1_9POAL</name>
<accession>A0A1E5WGJ1</accession>
<sequence length="192" mass="22039">MVLESESGRFFSFGTPEAGPIVDAFLFGDAPTEFDNNKEQKAKITNLQNECFQVEKDKAIGDKSKKGNMMRAKEIQETSRTAKYVYGKVEDLDATELFEMYRELWIKQEIDDRLPSLQHENQVEAVGRLRDPSFLQPTWLRWMPSHTVTLPKYSPWAPSQASFPQHPWKSGGESSSRGDPKSKLGDINFPWY</sequence>
<feature type="region of interest" description="Disordered" evidence="1">
    <location>
        <begin position="157"/>
        <end position="192"/>
    </location>
</feature>
<dbReference type="AlphaFoldDB" id="A0A1E5WGJ1"/>
<dbReference type="EMBL" id="LWDX02008983">
    <property type="protein sequence ID" value="OEL36512.1"/>
    <property type="molecule type" value="Genomic_DNA"/>
</dbReference>
<reference evidence="2 3" key="1">
    <citation type="submission" date="2016-09" db="EMBL/GenBank/DDBJ databases">
        <title>The draft genome of Dichanthelium oligosanthes: A C3 panicoid grass species.</title>
        <authorList>
            <person name="Studer A.J."/>
            <person name="Schnable J.C."/>
            <person name="Brutnell T.P."/>
        </authorList>
    </citation>
    <scope>NUCLEOTIDE SEQUENCE [LARGE SCALE GENOMIC DNA]</scope>
    <source>
        <strain evidence="3">cv. Kellogg 1175</strain>
        <tissue evidence="2">Leaf</tissue>
    </source>
</reference>
<proteinExistence type="predicted"/>
<dbReference type="STRING" id="888268.A0A1E5WGJ1"/>
<comment type="caution">
    <text evidence="2">The sequence shown here is derived from an EMBL/GenBank/DDBJ whole genome shotgun (WGS) entry which is preliminary data.</text>
</comment>
<keyword evidence="3" id="KW-1185">Reference proteome</keyword>
<evidence type="ECO:0000313" key="3">
    <source>
        <dbReference type="Proteomes" id="UP000095767"/>
    </source>
</evidence>
<organism evidence="2 3">
    <name type="scientific">Dichanthelium oligosanthes</name>
    <dbReference type="NCBI Taxonomy" id="888268"/>
    <lineage>
        <taxon>Eukaryota</taxon>
        <taxon>Viridiplantae</taxon>
        <taxon>Streptophyta</taxon>
        <taxon>Embryophyta</taxon>
        <taxon>Tracheophyta</taxon>
        <taxon>Spermatophyta</taxon>
        <taxon>Magnoliopsida</taxon>
        <taxon>Liliopsida</taxon>
        <taxon>Poales</taxon>
        <taxon>Poaceae</taxon>
        <taxon>PACMAD clade</taxon>
        <taxon>Panicoideae</taxon>
        <taxon>Panicodae</taxon>
        <taxon>Paniceae</taxon>
        <taxon>Dichantheliinae</taxon>
        <taxon>Dichanthelium</taxon>
    </lineage>
</organism>
<evidence type="ECO:0000313" key="2">
    <source>
        <dbReference type="EMBL" id="OEL36512.1"/>
    </source>
</evidence>
<dbReference type="OrthoDB" id="679952at2759"/>